<protein>
    <submittedName>
        <fullName evidence="1">Uncharacterized protein</fullName>
    </submittedName>
</protein>
<sequence length="293" mass="31282">MDLSTLEGPPILDHSPPRDPPSMRLDALPSLGLPQRPASANAVSRIYSLQSQPQSQSQSHTSSSHSYSRSQSHLIPYPQVPFYPTSNPDSNLSPHYRRARTPSPTPISWASSSPGSASSSPNNNRPRRAPSPNRLVWLDAEKSWVILSEGQTSVYTPASHGCNCGRGSGGMDANMSATNLNVGMHPPSHSQPHGHGHSHPSSTSLPTMNINPAADLYPPPMVDAPPPYEHHVFDSPLVQVHGPGSGSRRRRGESFADSVSGSGSGSEGEPSRGRTGGSRWTAVARRLRASPVR</sequence>
<gene>
    <name evidence="1" type="ORF">N8T08_009370</name>
</gene>
<organism evidence="1 2">
    <name type="scientific">Aspergillus melleus</name>
    <dbReference type="NCBI Taxonomy" id="138277"/>
    <lineage>
        <taxon>Eukaryota</taxon>
        <taxon>Fungi</taxon>
        <taxon>Dikarya</taxon>
        <taxon>Ascomycota</taxon>
        <taxon>Pezizomycotina</taxon>
        <taxon>Eurotiomycetes</taxon>
        <taxon>Eurotiomycetidae</taxon>
        <taxon>Eurotiales</taxon>
        <taxon>Aspergillaceae</taxon>
        <taxon>Aspergillus</taxon>
        <taxon>Aspergillus subgen. Circumdati</taxon>
    </lineage>
</organism>
<name>A0ACC3ATJ3_9EURO</name>
<dbReference type="EMBL" id="JAOPJF010000069">
    <property type="protein sequence ID" value="KAK1141095.1"/>
    <property type="molecule type" value="Genomic_DNA"/>
</dbReference>
<keyword evidence="2" id="KW-1185">Reference proteome</keyword>
<reference evidence="1 2" key="1">
    <citation type="journal article" date="2023" name="ACS Omega">
        <title>Identification of the Neoaspergillic Acid Biosynthesis Gene Cluster by Establishing an In Vitro CRISPR-Ribonucleoprotein Genetic System in Aspergillus melleus.</title>
        <authorList>
            <person name="Yuan B."/>
            <person name="Grau M.F."/>
            <person name="Murata R.M."/>
            <person name="Torok T."/>
            <person name="Venkateswaran K."/>
            <person name="Stajich J.E."/>
            <person name="Wang C.C.C."/>
        </authorList>
    </citation>
    <scope>NUCLEOTIDE SEQUENCE [LARGE SCALE GENOMIC DNA]</scope>
    <source>
        <strain evidence="1 2">IMV 1140</strain>
    </source>
</reference>
<evidence type="ECO:0000313" key="1">
    <source>
        <dbReference type="EMBL" id="KAK1141095.1"/>
    </source>
</evidence>
<evidence type="ECO:0000313" key="2">
    <source>
        <dbReference type="Proteomes" id="UP001177260"/>
    </source>
</evidence>
<proteinExistence type="predicted"/>
<accession>A0ACC3ATJ3</accession>
<comment type="caution">
    <text evidence="1">The sequence shown here is derived from an EMBL/GenBank/DDBJ whole genome shotgun (WGS) entry which is preliminary data.</text>
</comment>
<dbReference type="Proteomes" id="UP001177260">
    <property type="component" value="Unassembled WGS sequence"/>
</dbReference>